<proteinExistence type="predicted"/>
<keyword evidence="3" id="KW-1185">Reference proteome</keyword>
<reference evidence="2 3" key="1">
    <citation type="submission" date="2016-07" db="EMBL/GenBank/DDBJ databases">
        <title>Draft genome of the white-rot fungus Obba rivulosa 3A-2.</title>
        <authorList>
            <consortium name="DOE Joint Genome Institute"/>
            <person name="Miettinen O."/>
            <person name="Riley R."/>
            <person name="Acob R."/>
            <person name="Barry K."/>
            <person name="Cullen D."/>
            <person name="De Vries R."/>
            <person name="Hainaut M."/>
            <person name="Hatakka A."/>
            <person name="Henrissat B."/>
            <person name="Hilden K."/>
            <person name="Kuo R."/>
            <person name="Labutti K."/>
            <person name="Lipzen A."/>
            <person name="Makela M.R."/>
            <person name="Sandor L."/>
            <person name="Spatafora J.W."/>
            <person name="Grigoriev I.V."/>
            <person name="Hibbett D.S."/>
        </authorList>
    </citation>
    <scope>NUCLEOTIDE SEQUENCE [LARGE SCALE GENOMIC DNA]</scope>
    <source>
        <strain evidence="2 3">3A-2</strain>
    </source>
</reference>
<feature type="chain" id="PRO_5034057613" evidence="1">
    <location>
        <begin position="22"/>
        <end position="104"/>
    </location>
</feature>
<evidence type="ECO:0000256" key="1">
    <source>
        <dbReference type="SAM" id="SignalP"/>
    </source>
</evidence>
<feature type="signal peptide" evidence="1">
    <location>
        <begin position="1"/>
        <end position="21"/>
    </location>
</feature>
<dbReference type="EMBL" id="KV722487">
    <property type="protein sequence ID" value="OCH87375.1"/>
    <property type="molecule type" value="Genomic_DNA"/>
</dbReference>
<feature type="non-terminal residue" evidence="2">
    <location>
        <position position="104"/>
    </location>
</feature>
<protein>
    <submittedName>
        <fullName evidence="2">Uncharacterized protein</fullName>
    </submittedName>
</protein>
<dbReference type="AlphaFoldDB" id="A0A8E2AXQ8"/>
<keyword evidence="1" id="KW-0732">Signal</keyword>
<dbReference type="Proteomes" id="UP000250043">
    <property type="component" value="Unassembled WGS sequence"/>
</dbReference>
<evidence type="ECO:0000313" key="3">
    <source>
        <dbReference type="Proteomes" id="UP000250043"/>
    </source>
</evidence>
<gene>
    <name evidence="2" type="ORF">OBBRIDRAFT_695139</name>
</gene>
<accession>A0A8E2AXQ8</accession>
<name>A0A8E2AXQ8_9APHY</name>
<organism evidence="2 3">
    <name type="scientific">Obba rivulosa</name>
    <dbReference type="NCBI Taxonomy" id="1052685"/>
    <lineage>
        <taxon>Eukaryota</taxon>
        <taxon>Fungi</taxon>
        <taxon>Dikarya</taxon>
        <taxon>Basidiomycota</taxon>
        <taxon>Agaricomycotina</taxon>
        <taxon>Agaricomycetes</taxon>
        <taxon>Polyporales</taxon>
        <taxon>Gelatoporiaceae</taxon>
        <taxon>Obba</taxon>
    </lineage>
</organism>
<sequence>MMRHGSLAVALVHRKVMLVQAARSHTQRDPWVDVLTYAPFGDRVFLASNVPQARISARDILTIFPPEDVLRAPTAGMIELPPQAFQEFLELNSRTQERNEVLFK</sequence>
<dbReference type="OrthoDB" id="3212455at2759"/>
<evidence type="ECO:0000313" key="2">
    <source>
        <dbReference type="EMBL" id="OCH87375.1"/>
    </source>
</evidence>